<dbReference type="InterPro" id="IPR005517">
    <property type="entry name" value="Transl_elong_EFG/EF2_IV"/>
</dbReference>
<dbReference type="InterPro" id="IPR000640">
    <property type="entry name" value="EFG_V-like"/>
</dbReference>
<keyword evidence="2" id="KW-0648">Protein biosynthesis</keyword>
<dbReference type="InterPro" id="IPR027417">
    <property type="entry name" value="P-loop_NTPase"/>
</dbReference>
<sequence>MRTLNLGILAHVDAGKTSLTERLLHAAGIIDEVGSVDAGSTRTDTLDLERRRGITIKSAVVSFALGGTAVNLIDTPGHPDFIAEVERVLNLLDGAVLVVSAVEGVQAQTRVLYRALRRLGVPTLVFVNKIDRAGARTHSLVRDLAAKLDPAMVAMDAVTAPGTAAAESRPRERDTAFDEDLLDALLDDELLEAHLANADASPTASGMSHVAHDAALASAFTARVAQARAHPVHFGSAITGAGIVSLVEGIRRFLPGSDGDADGPLSGTVFKVERGPAGERIAYARLFSGAVAVRDRIAVGDGRQAKVTGISVFEDGVDRPRPRAEAGRIAKLRGLGEVPIGDAIGRPPKLRTEHFLRPALETVVLPANEHDRPALHTALTQLAEQDPLIGLRHDETRRELSVSLYGEVQKEVIGATLAEEHGLEVEFRESTVICVERVVGTGAAAEVIAKAPNPFLATVGLRIEPAPGPAVDFRLGVELGSMPLAFFKAVEETVHDALREGLHGWQVEGAVVTMTRSGYWARQSSAHGGFDKSMSSTAGDFRNLVPLVLMAALREAGTVVCEPLHRFRIELPAADLGGVLAALAKLRAVPEPPELDHGRCTLEGTLPAGAVHGLGQRLPGLTSGEGVLESVFERHEPVSGPVPSRPRTGANPLDREAYLLAVARRVTGD</sequence>
<dbReference type="Gene3D" id="2.40.30.10">
    <property type="entry name" value="Translation factors"/>
    <property type="match status" value="1"/>
</dbReference>
<organism evidence="5 6">
    <name type="scientific">Glycomyces tritici</name>
    <dbReference type="NCBI Taxonomy" id="2665176"/>
    <lineage>
        <taxon>Bacteria</taxon>
        <taxon>Bacillati</taxon>
        <taxon>Actinomycetota</taxon>
        <taxon>Actinomycetes</taxon>
        <taxon>Glycomycetales</taxon>
        <taxon>Glycomycetaceae</taxon>
        <taxon>Glycomyces</taxon>
    </lineage>
</organism>
<dbReference type="NCBIfam" id="TIGR00231">
    <property type="entry name" value="small_GTP"/>
    <property type="match status" value="1"/>
</dbReference>
<evidence type="ECO:0000259" key="4">
    <source>
        <dbReference type="PROSITE" id="PS51722"/>
    </source>
</evidence>
<protein>
    <submittedName>
        <fullName evidence="5">TetM/TetW/TetO/TetS family tetracycline resistance ribosomal protection protein</fullName>
    </submittedName>
</protein>
<evidence type="ECO:0000256" key="2">
    <source>
        <dbReference type="ARBA" id="ARBA00022917"/>
    </source>
</evidence>
<keyword evidence="1" id="KW-0547">Nucleotide-binding</keyword>
<dbReference type="InterPro" id="IPR035647">
    <property type="entry name" value="EFG_III/V"/>
</dbReference>
<dbReference type="InterPro" id="IPR020568">
    <property type="entry name" value="Ribosomal_Su5_D2-typ_SF"/>
</dbReference>
<dbReference type="Pfam" id="PF14492">
    <property type="entry name" value="EFG_III"/>
    <property type="match status" value="1"/>
</dbReference>
<dbReference type="Pfam" id="PF00009">
    <property type="entry name" value="GTP_EFTU"/>
    <property type="match status" value="1"/>
</dbReference>
<dbReference type="SUPFAM" id="SSF50447">
    <property type="entry name" value="Translation proteins"/>
    <property type="match status" value="1"/>
</dbReference>
<keyword evidence="6" id="KW-1185">Reference proteome</keyword>
<dbReference type="PRINTS" id="PR00315">
    <property type="entry name" value="ELONGATNFCT"/>
</dbReference>
<dbReference type="RefSeq" id="WP_289959356.1">
    <property type="nucleotide sequence ID" value="NZ_JAUEMJ010000009.1"/>
</dbReference>
<dbReference type="InterPro" id="IPR041095">
    <property type="entry name" value="EFG_II"/>
</dbReference>
<dbReference type="Pfam" id="PF00679">
    <property type="entry name" value="EFG_C"/>
    <property type="match status" value="1"/>
</dbReference>
<dbReference type="InterPro" id="IPR053905">
    <property type="entry name" value="EF-G-like_DII"/>
</dbReference>
<dbReference type="EMBL" id="JAUEMJ010000009">
    <property type="protein sequence ID" value="MDN3242680.1"/>
    <property type="molecule type" value="Genomic_DNA"/>
</dbReference>
<dbReference type="InterPro" id="IPR000795">
    <property type="entry name" value="T_Tr_GTP-bd_dom"/>
</dbReference>
<dbReference type="SUPFAM" id="SSF52540">
    <property type="entry name" value="P-loop containing nucleoside triphosphate hydrolases"/>
    <property type="match status" value="1"/>
</dbReference>
<gene>
    <name evidence="5" type="ORF">QWI33_23355</name>
</gene>
<dbReference type="PROSITE" id="PS51722">
    <property type="entry name" value="G_TR_2"/>
    <property type="match status" value="1"/>
</dbReference>
<dbReference type="SUPFAM" id="SSF54211">
    <property type="entry name" value="Ribosomal protein S5 domain 2-like"/>
    <property type="match status" value="1"/>
</dbReference>
<dbReference type="Gene3D" id="3.40.50.300">
    <property type="entry name" value="P-loop containing nucleotide triphosphate hydrolases"/>
    <property type="match status" value="1"/>
</dbReference>
<dbReference type="Pfam" id="PF22042">
    <property type="entry name" value="EF-G_D2"/>
    <property type="match status" value="1"/>
</dbReference>
<feature type="domain" description="Tr-type G" evidence="4">
    <location>
        <begin position="1"/>
        <end position="258"/>
    </location>
</feature>
<evidence type="ECO:0000256" key="1">
    <source>
        <dbReference type="ARBA" id="ARBA00022741"/>
    </source>
</evidence>
<dbReference type="PRINTS" id="PR01037">
    <property type="entry name" value="TCRTETOQM"/>
</dbReference>
<proteinExistence type="predicted"/>
<dbReference type="InterPro" id="IPR014721">
    <property type="entry name" value="Ribsml_uS5_D2-typ_fold_subgr"/>
</dbReference>
<dbReference type="Proteomes" id="UP001171902">
    <property type="component" value="Unassembled WGS sequence"/>
</dbReference>
<reference evidence="5" key="1">
    <citation type="submission" date="2023-06" db="EMBL/GenBank/DDBJ databases">
        <title>Gycomyces niveus sp.nov., a novel actinomycete isolated from soil in Shouguang.</title>
        <authorList>
            <person name="Yang X."/>
            <person name="Zhao J."/>
        </authorList>
    </citation>
    <scope>NUCLEOTIDE SEQUENCE</scope>
    <source>
        <strain evidence="5">NEAU C2</strain>
    </source>
</reference>
<dbReference type="PROSITE" id="PS00301">
    <property type="entry name" value="G_TR_1"/>
    <property type="match status" value="1"/>
</dbReference>
<dbReference type="InterPro" id="IPR009000">
    <property type="entry name" value="Transl_B-barrel_sf"/>
</dbReference>
<dbReference type="Pfam" id="PF03764">
    <property type="entry name" value="EFG_IV"/>
    <property type="match status" value="1"/>
</dbReference>
<dbReference type="PANTHER" id="PTHR43261:SF1">
    <property type="entry name" value="RIBOSOME-RELEASING FACTOR 2, MITOCHONDRIAL"/>
    <property type="match status" value="1"/>
</dbReference>
<comment type="caution">
    <text evidence="5">The sequence shown here is derived from an EMBL/GenBank/DDBJ whole genome shotgun (WGS) entry which is preliminary data.</text>
</comment>
<keyword evidence="3" id="KW-0342">GTP-binding</keyword>
<dbReference type="PANTHER" id="PTHR43261">
    <property type="entry name" value="TRANSLATION ELONGATION FACTOR G-RELATED"/>
    <property type="match status" value="1"/>
</dbReference>
<name>A0ABT7YVL5_9ACTN</name>
<evidence type="ECO:0000256" key="3">
    <source>
        <dbReference type="ARBA" id="ARBA00023134"/>
    </source>
</evidence>
<dbReference type="Gene3D" id="3.30.70.870">
    <property type="entry name" value="Elongation Factor G (Translational Gtpase), domain 3"/>
    <property type="match status" value="1"/>
</dbReference>
<dbReference type="Gene3D" id="3.30.230.10">
    <property type="match status" value="1"/>
</dbReference>
<dbReference type="SMART" id="SM00889">
    <property type="entry name" value="EFG_IV"/>
    <property type="match status" value="1"/>
</dbReference>
<evidence type="ECO:0000313" key="5">
    <source>
        <dbReference type="EMBL" id="MDN3242680.1"/>
    </source>
</evidence>
<dbReference type="InterPro" id="IPR005225">
    <property type="entry name" value="Small_GTP-bd"/>
</dbReference>
<dbReference type="InterPro" id="IPR031157">
    <property type="entry name" value="G_TR_CS"/>
</dbReference>
<dbReference type="SUPFAM" id="SSF54980">
    <property type="entry name" value="EF-G C-terminal domain-like"/>
    <property type="match status" value="2"/>
</dbReference>
<evidence type="ECO:0000313" key="6">
    <source>
        <dbReference type="Proteomes" id="UP001171902"/>
    </source>
</evidence>
<accession>A0ABT7YVL5</accession>